<dbReference type="GO" id="GO:0016301">
    <property type="term" value="F:kinase activity"/>
    <property type="evidence" value="ECO:0007669"/>
    <property type="project" value="UniProtKB-KW"/>
</dbReference>
<keyword evidence="1" id="KW-0479">Metal-binding</keyword>
<keyword evidence="3" id="KW-0418">Kinase</keyword>
<accession>A0ABP8V5K7</accession>
<dbReference type="Pfam" id="PF13412">
    <property type="entry name" value="HTH_24"/>
    <property type="match status" value="1"/>
</dbReference>
<proteinExistence type="predicted"/>
<dbReference type="Gene3D" id="1.10.10.10">
    <property type="entry name" value="Winged helix-like DNA-binding domain superfamily/Winged helix DNA-binding domain"/>
    <property type="match status" value="1"/>
</dbReference>
<comment type="caution">
    <text evidence="3">The sequence shown here is derived from an EMBL/GenBank/DDBJ whole genome shotgun (WGS) entry which is preliminary data.</text>
</comment>
<dbReference type="InterPro" id="IPR011611">
    <property type="entry name" value="PfkB_dom"/>
</dbReference>
<dbReference type="PANTHER" id="PTHR42909:SF1">
    <property type="entry name" value="CARBOHYDRATE KINASE PFKB DOMAIN-CONTAINING PROTEIN"/>
    <property type="match status" value="1"/>
</dbReference>
<gene>
    <name evidence="3" type="ORF">GCM10023116_33590</name>
</gene>
<evidence type="ECO:0000313" key="3">
    <source>
        <dbReference type="EMBL" id="GAA4651076.1"/>
    </source>
</evidence>
<dbReference type="Pfam" id="PF00294">
    <property type="entry name" value="PfkB"/>
    <property type="match status" value="1"/>
</dbReference>
<dbReference type="InterPro" id="IPR036388">
    <property type="entry name" value="WH-like_DNA-bd_sf"/>
</dbReference>
<dbReference type="InterPro" id="IPR029056">
    <property type="entry name" value="Ribokinase-like"/>
</dbReference>
<dbReference type="RefSeq" id="WP_211830399.1">
    <property type="nucleotide sequence ID" value="NZ_BAABFL010000436.1"/>
</dbReference>
<sequence length="329" mass="36600">MKSNEQRVLDLIQQNPAISQKELAEKLELSRSAVAGYISQLTRKGQILGRAYVLPVQKRITGIGALTLNRTLSIFGAMDNEHTANARTSYTADGMARLVVEHLVNLGNQTSLIAWVGDDYKGDWLLEDARKIGIQADQCIILKQMQSGSRTRIIERGGKRLMTLNDMDIYNHVTFGHLKSRWPHIANSRLVFMDSDLPEEAISYIIRHCREEHIDLFMAPSSVSKTRRLPYELQGIKLLLLTLPQLEELIAEPVTKETMIAAAKTVLARGCGAVCLIQPDTTPLILDAQGDRPLTIQLQHSQHQAGDSTGLIAATIHQYLEIGETLFTG</sequence>
<organism evidence="3 4">
    <name type="scientific">Kistimonas scapharcae</name>
    <dbReference type="NCBI Taxonomy" id="1036133"/>
    <lineage>
        <taxon>Bacteria</taxon>
        <taxon>Pseudomonadati</taxon>
        <taxon>Pseudomonadota</taxon>
        <taxon>Gammaproteobacteria</taxon>
        <taxon>Oceanospirillales</taxon>
        <taxon>Endozoicomonadaceae</taxon>
        <taxon>Kistimonas</taxon>
    </lineage>
</organism>
<dbReference type="EMBL" id="BAABFL010000436">
    <property type="protein sequence ID" value="GAA4651076.1"/>
    <property type="molecule type" value="Genomic_DNA"/>
</dbReference>
<name>A0ABP8V5K7_9GAMM</name>
<dbReference type="Proteomes" id="UP001500604">
    <property type="component" value="Unassembled WGS sequence"/>
</dbReference>
<dbReference type="SUPFAM" id="SSF53613">
    <property type="entry name" value="Ribokinase-like"/>
    <property type="match status" value="1"/>
</dbReference>
<protein>
    <submittedName>
        <fullName evidence="3">PfkB family carbohydrate kinase</fullName>
    </submittedName>
</protein>
<evidence type="ECO:0000259" key="2">
    <source>
        <dbReference type="Pfam" id="PF00294"/>
    </source>
</evidence>
<reference evidence="4" key="1">
    <citation type="journal article" date="2019" name="Int. J. Syst. Evol. Microbiol.">
        <title>The Global Catalogue of Microorganisms (GCM) 10K type strain sequencing project: providing services to taxonomists for standard genome sequencing and annotation.</title>
        <authorList>
            <consortium name="The Broad Institute Genomics Platform"/>
            <consortium name="The Broad Institute Genome Sequencing Center for Infectious Disease"/>
            <person name="Wu L."/>
            <person name="Ma J."/>
        </authorList>
    </citation>
    <scope>NUCLEOTIDE SEQUENCE [LARGE SCALE GENOMIC DNA]</scope>
    <source>
        <strain evidence="4">JCM 17805</strain>
    </source>
</reference>
<evidence type="ECO:0000313" key="4">
    <source>
        <dbReference type="Proteomes" id="UP001500604"/>
    </source>
</evidence>
<evidence type="ECO:0000256" key="1">
    <source>
        <dbReference type="ARBA" id="ARBA00022723"/>
    </source>
</evidence>
<dbReference type="Gene3D" id="3.40.1190.20">
    <property type="match status" value="1"/>
</dbReference>
<feature type="domain" description="Carbohydrate kinase PfkB" evidence="2">
    <location>
        <begin position="81"/>
        <end position="270"/>
    </location>
</feature>
<keyword evidence="3" id="KW-0808">Transferase</keyword>
<dbReference type="PANTHER" id="PTHR42909">
    <property type="entry name" value="ZGC:136858"/>
    <property type="match status" value="1"/>
</dbReference>
<keyword evidence="4" id="KW-1185">Reference proteome</keyword>
<dbReference type="SUPFAM" id="SSF46785">
    <property type="entry name" value="Winged helix' DNA-binding domain"/>
    <property type="match status" value="1"/>
</dbReference>
<dbReference type="InterPro" id="IPR036390">
    <property type="entry name" value="WH_DNA-bd_sf"/>
</dbReference>